<dbReference type="Proteomes" id="UP000199310">
    <property type="component" value="Unassembled WGS sequence"/>
</dbReference>
<sequence>MKKTILAVIIYCGLLCTSWNSLRAQTASNENTRLFRFYEDNDFINLNGNGTDQAYTNGTRFDLFYTRSHPPRGFPDRWMPGAGKESINTYGWGFMQVMFTPEDLRRSKPVPGDFSYSGGLFITHTLHSSNPLRKLNLQTEIFAGVMGPWALAKETQSFAHHLLGFTKPRGWGNQLGNKLLLNLNLTGEKQLLGIKKWAEIMAGGQVYAGTMLNGLSAYSLIRIGRMSPYFNGFISQYTTSKQTRRPWQLYFTLRPNAEFMFTNALVKGVPMPDDLPAPTKAGQPTYSNRKILVGVDYGLGATYRNLGFSFSQRTLTPVINGLKHHEVGNLSFYIGW</sequence>
<dbReference type="OrthoDB" id="622552at2"/>
<evidence type="ECO:0000313" key="3">
    <source>
        <dbReference type="Proteomes" id="UP000199310"/>
    </source>
</evidence>
<keyword evidence="3" id="KW-1185">Reference proteome</keyword>
<evidence type="ECO:0000313" key="2">
    <source>
        <dbReference type="EMBL" id="SEW51731.1"/>
    </source>
</evidence>
<dbReference type="InterPro" id="IPR018707">
    <property type="entry name" value="LpxR"/>
</dbReference>
<dbReference type="Gene3D" id="2.40.128.140">
    <property type="entry name" value="Outer membrane protein"/>
    <property type="match status" value="1"/>
</dbReference>
<evidence type="ECO:0008006" key="4">
    <source>
        <dbReference type="Google" id="ProtNLM"/>
    </source>
</evidence>
<proteinExistence type="predicted"/>
<dbReference type="AlphaFoldDB" id="A0A1I0S7L1"/>
<dbReference type="EMBL" id="FOJG01000002">
    <property type="protein sequence ID" value="SEW51731.1"/>
    <property type="molecule type" value="Genomic_DNA"/>
</dbReference>
<dbReference type="Pfam" id="PF09982">
    <property type="entry name" value="LpxR"/>
    <property type="match status" value="1"/>
</dbReference>
<feature type="chain" id="PRO_5011669591" description="Lipid A deacylase LpxR family protein" evidence="1">
    <location>
        <begin position="24"/>
        <end position="336"/>
    </location>
</feature>
<dbReference type="InterPro" id="IPR037107">
    <property type="entry name" value="Put_OMP_sf"/>
</dbReference>
<accession>A0A1I0S7L1</accession>
<dbReference type="RefSeq" id="WP_089898185.1">
    <property type="nucleotide sequence ID" value="NZ_FOJG01000002.1"/>
</dbReference>
<organism evidence="2 3">
    <name type="scientific">Chitinophaga arvensicola</name>
    <dbReference type="NCBI Taxonomy" id="29529"/>
    <lineage>
        <taxon>Bacteria</taxon>
        <taxon>Pseudomonadati</taxon>
        <taxon>Bacteroidota</taxon>
        <taxon>Chitinophagia</taxon>
        <taxon>Chitinophagales</taxon>
        <taxon>Chitinophagaceae</taxon>
        <taxon>Chitinophaga</taxon>
    </lineage>
</organism>
<protein>
    <recommendedName>
        <fullName evidence="4">Lipid A deacylase LpxR family protein</fullName>
    </recommendedName>
</protein>
<feature type="signal peptide" evidence="1">
    <location>
        <begin position="1"/>
        <end position="23"/>
    </location>
</feature>
<dbReference type="STRING" id="29529.SAMN04488122_4469"/>
<evidence type="ECO:0000256" key="1">
    <source>
        <dbReference type="SAM" id="SignalP"/>
    </source>
</evidence>
<gene>
    <name evidence="2" type="ORF">SAMN04488122_4469</name>
</gene>
<keyword evidence="1" id="KW-0732">Signal</keyword>
<reference evidence="3" key="1">
    <citation type="submission" date="2016-10" db="EMBL/GenBank/DDBJ databases">
        <authorList>
            <person name="Varghese N."/>
            <person name="Submissions S."/>
        </authorList>
    </citation>
    <scope>NUCLEOTIDE SEQUENCE [LARGE SCALE GENOMIC DNA]</scope>
    <source>
        <strain evidence="3">DSM 3695</strain>
    </source>
</reference>
<name>A0A1I0S7L1_9BACT</name>